<dbReference type="KEGG" id="fgi:OP10G_4246"/>
<evidence type="ECO:0000313" key="1">
    <source>
        <dbReference type="EMBL" id="AIE87614.1"/>
    </source>
</evidence>
<dbReference type="AlphaFoldDB" id="A0A068NYY1"/>
<reference evidence="1 2" key="1">
    <citation type="journal article" date="2014" name="PLoS ONE">
        <title>The first complete genome sequence of the class fimbriimonadia in the phylum armatimonadetes.</title>
        <authorList>
            <person name="Hu Z.Y."/>
            <person name="Wang Y.Z."/>
            <person name="Im W.T."/>
            <person name="Wang S.Y."/>
            <person name="Zhao G.P."/>
            <person name="Zheng H.J."/>
            <person name="Quan Z.X."/>
        </authorList>
    </citation>
    <scope>NUCLEOTIDE SEQUENCE [LARGE SCALE GENOMIC DNA]</scope>
    <source>
        <strain evidence="1">Gsoil 348</strain>
    </source>
</reference>
<evidence type="ECO:0000313" key="2">
    <source>
        <dbReference type="Proteomes" id="UP000027982"/>
    </source>
</evidence>
<protein>
    <submittedName>
        <fullName evidence="1">Uncharacterized protein</fullName>
    </submittedName>
</protein>
<gene>
    <name evidence="1" type="ORF">OP10G_4246</name>
</gene>
<accession>A0A068NYY1</accession>
<dbReference type="HOGENOM" id="CLU_2716503_0_0_0"/>
<dbReference type="EMBL" id="CP007139">
    <property type="protein sequence ID" value="AIE87614.1"/>
    <property type="molecule type" value="Genomic_DNA"/>
</dbReference>
<name>A0A068NYY1_FIMGI</name>
<organism evidence="1 2">
    <name type="scientific">Fimbriimonas ginsengisoli Gsoil 348</name>
    <dbReference type="NCBI Taxonomy" id="661478"/>
    <lineage>
        <taxon>Bacteria</taxon>
        <taxon>Bacillati</taxon>
        <taxon>Armatimonadota</taxon>
        <taxon>Fimbriimonadia</taxon>
        <taxon>Fimbriimonadales</taxon>
        <taxon>Fimbriimonadaceae</taxon>
        <taxon>Fimbriimonas</taxon>
    </lineage>
</organism>
<dbReference type="Proteomes" id="UP000027982">
    <property type="component" value="Chromosome"/>
</dbReference>
<proteinExistence type="predicted"/>
<dbReference type="STRING" id="661478.OP10G_4246"/>
<sequence length="72" mass="7867">MTVVDRLEPISDAHGIRPEDGLVLSSGSKKGVVLPWEGKDPALRLKWAYQKAGVPVGSAVTLQRMVAERWRG</sequence>
<keyword evidence="2" id="KW-1185">Reference proteome</keyword>